<dbReference type="AlphaFoldDB" id="A0A5B8LWU5"/>
<accession>A0A5B8LWU5</accession>
<dbReference type="PANTHER" id="PTHR30592:SF1">
    <property type="entry name" value="SULFUR CARRIER PROTEIN FDHD"/>
    <property type="match status" value="1"/>
</dbReference>
<comment type="subcellular location">
    <subcellularLocation>
        <location evidence="3">Cytoplasm</location>
    </subcellularLocation>
</comment>
<dbReference type="PANTHER" id="PTHR30592">
    <property type="entry name" value="FORMATE DEHYDROGENASE"/>
    <property type="match status" value="1"/>
</dbReference>
<feature type="active site" description="Cysteine persulfide intermediate" evidence="3">
    <location>
        <position position="120"/>
    </location>
</feature>
<protein>
    <recommendedName>
        <fullName evidence="3">Sulfur carrier protein FdhD</fullName>
    </recommendedName>
</protein>
<dbReference type="OrthoDB" id="3197277at2"/>
<dbReference type="SUPFAM" id="SSF53927">
    <property type="entry name" value="Cytidine deaminase-like"/>
    <property type="match status" value="1"/>
</dbReference>
<dbReference type="Pfam" id="PF02634">
    <property type="entry name" value="FdhD-NarQ"/>
    <property type="match status" value="1"/>
</dbReference>
<keyword evidence="2 3" id="KW-0501">Molybdenum cofactor biosynthesis</keyword>
<comment type="similarity">
    <text evidence="3">Belongs to the FdhD family.</text>
</comment>
<keyword evidence="4" id="KW-0808">Transferase</keyword>
<dbReference type="HAMAP" id="MF_00187">
    <property type="entry name" value="FdhD"/>
    <property type="match status" value="1"/>
</dbReference>
<dbReference type="Gene3D" id="3.40.140.10">
    <property type="entry name" value="Cytidine Deaminase, domain 2"/>
    <property type="match status" value="1"/>
</dbReference>
<evidence type="ECO:0000256" key="1">
    <source>
        <dbReference type="ARBA" id="ARBA00022490"/>
    </source>
</evidence>
<dbReference type="RefSeq" id="WP_146292387.1">
    <property type="nucleotide sequence ID" value="NZ_CP042304.1"/>
</dbReference>
<comment type="function">
    <text evidence="3">Required for formate dehydrogenase (FDH) activity. Acts as a sulfur carrier protein that transfers sulfur from IscS to the molybdenum cofactor prior to its insertion into FDH.</text>
</comment>
<dbReference type="InterPro" id="IPR016193">
    <property type="entry name" value="Cytidine_deaminase-like"/>
</dbReference>
<gene>
    <name evidence="3 4" type="primary">fdhD</name>
    <name evidence="4" type="ORF">FPZ08_20480</name>
</gene>
<dbReference type="KEGG" id="dea:FPZ08_20480"/>
<sequence length="291" mass="30580">MDRPLEAQGRRAVETGLDRLGLGLGPEGDARMTRSVPVEAPVAFDVCGIGYAVMMATPADLVDYATGFALSEGLARGPEDILDVQAHAVEGGFVVRLNLPPDGAQKAMARARTRVTESSCGLCGIDNIEQVLRPLPPVIARISVEREAIVRALAELPEHQPLSRETGAVHGAAFCLPDGAIVMAREDVGRHNALDKLIGALARQGIDPATGFFLLTARCSYELVEKTVRAGCPMLVTISAPTTLAAERAEAAGLTLVTLARPDAALVLSGRDNISGHSSIVPRPRGSTRSP</sequence>
<dbReference type="InterPro" id="IPR003786">
    <property type="entry name" value="FdhD"/>
</dbReference>
<dbReference type="GO" id="GO:0016783">
    <property type="term" value="F:sulfurtransferase activity"/>
    <property type="evidence" value="ECO:0007669"/>
    <property type="project" value="InterPro"/>
</dbReference>
<organism evidence="4 5">
    <name type="scientific">Devosia ginsengisoli</name>
    <dbReference type="NCBI Taxonomy" id="400770"/>
    <lineage>
        <taxon>Bacteria</taxon>
        <taxon>Pseudomonadati</taxon>
        <taxon>Pseudomonadota</taxon>
        <taxon>Alphaproteobacteria</taxon>
        <taxon>Hyphomicrobiales</taxon>
        <taxon>Devosiaceae</taxon>
        <taxon>Devosia</taxon>
    </lineage>
</organism>
<dbReference type="NCBIfam" id="TIGR00129">
    <property type="entry name" value="fdhD_narQ"/>
    <property type="match status" value="1"/>
</dbReference>
<comment type="caution">
    <text evidence="3">Lacks conserved residue(s) required for the propagation of feature annotation.</text>
</comment>
<evidence type="ECO:0000256" key="2">
    <source>
        <dbReference type="ARBA" id="ARBA00023150"/>
    </source>
</evidence>
<proteinExistence type="inferred from homology"/>
<evidence type="ECO:0000313" key="5">
    <source>
        <dbReference type="Proteomes" id="UP000315364"/>
    </source>
</evidence>
<reference evidence="4 5" key="1">
    <citation type="submission" date="2019-07" db="EMBL/GenBank/DDBJ databases">
        <title>Full genome sequence of Devosia sp. Gsoil 520.</title>
        <authorList>
            <person name="Im W.-T."/>
        </authorList>
    </citation>
    <scope>NUCLEOTIDE SEQUENCE [LARGE SCALE GENOMIC DNA]</scope>
    <source>
        <strain evidence="4 5">Gsoil 520</strain>
    </source>
</reference>
<dbReference type="EMBL" id="CP042304">
    <property type="protein sequence ID" value="QDZ12908.1"/>
    <property type="molecule type" value="Genomic_DNA"/>
</dbReference>
<evidence type="ECO:0000256" key="3">
    <source>
        <dbReference type="HAMAP-Rule" id="MF_00187"/>
    </source>
</evidence>
<dbReference type="Proteomes" id="UP000315364">
    <property type="component" value="Chromosome"/>
</dbReference>
<keyword evidence="5" id="KW-1185">Reference proteome</keyword>
<name>A0A5B8LWU5_9HYPH</name>
<dbReference type="PIRSF" id="PIRSF015626">
    <property type="entry name" value="FdhD"/>
    <property type="match status" value="1"/>
</dbReference>
<keyword evidence="1 3" id="KW-0963">Cytoplasm</keyword>
<dbReference type="GO" id="GO:0006777">
    <property type="term" value="P:Mo-molybdopterin cofactor biosynthetic process"/>
    <property type="evidence" value="ECO:0007669"/>
    <property type="project" value="UniProtKB-UniRule"/>
</dbReference>
<dbReference type="GO" id="GO:0097163">
    <property type="term" value="F:sulfur carrier activity"/>
    <property type="evidence" value="ECO:0007669"/>
    <property type="project" value="UniProtKB-UniRule"/>
</dbReference>
<evidence type="ECO:0000313" key="4">
    <source>
        <dbReference type="EMBL" id="QDZ12908.1"/>
    </source>
</evidence>
<dbReference type="Gene3D" id="3.10.20.10">
    <property type="match status" value="1"/>
</dbReference>
<dbReference type="GO" id="GO:0005737">
    <property type="term" value="C:cytoplasm"/>
    <property type="evidence" value="ECO:0007669"/>
    <property type="project" value="UniProtKB-SubCell"/>
</dbReference>